<dbReference type="InterPro" id="IPR019282">
    <property type="entry name" value="Glycoamylase-like_cons_dom"/>
</dbReference>
<dbReference type="AlphaFoldDB" id="A0A4D7JQ34"/>
<evidence type="ECO:0000313" key="3">
    <source>
        <dbReference type="Proteomes" id="UP000298616"/>
    </source>
</evidence>
<organism evidence="2 3">
    <name type="scientific">Mangrovivirga cuniculi</name>
    <dbReference type="NCBI Taxonomy" id="2715131"/>
    <lineage>
        <taxon>Bacteria</taxon>
        <taxon>Pseudomonadati</taxon>
        <taxon>Bacteroidota</taxon>
        <taxon>Cytophagia</taxon>
        <taxon>Cytophagales</taxon>
        <taxon>Mangrovivirgaceae</taxon>
        <taxon>Mangrovivirga</taxon>
    </lineage>
</organism>
<dbReference type="RefSeq" id="WP_137090490.1">
    <property type="nucleotide sequence ID" value="NZ_CP028923.1"/>
</dbReference>
<gene>
    <name evidence="2" type="ORF">DCC35_09190</name>
</gene>
<dbReference type="Proteomes" id="UP000298616">
    <property type="component" value="Chromosome"/>
</dbReference>
<reference evidence="2 3" key="1">
    <citation type="submission" date="2018-04" db="EMBL/GenBank/DDBJ databases">
        <title>Complete genome uncultured novel isolate.</title>
        <authorList>
            <person name="Merlino G."/>
        </authorList>
    </citation>
    <scope>NUCLEOTIDE SEQUENCE [LARGE SCALE GENOMIC DNA]</scope>
    <source>
        <strain evidence="3">R1DC9</strain>
    </source>
</reference>
<dbReference type="KEGG" id="fpf:DCC35_09190"/>
<feature type="domain" description="Glycoamylase-like" evidence="1">
    <location>
        <begin position="221"/>
        <end position="444"/>
    </location>
</feature>
<evidence type="ECO:0000313" key="2">
    <source>
        <dbReference type="EMBL" id="QCK14902.1"/>
    </source>
</evidence>
<accession>A0A4D7JQ34</accession>
<proteinExistence type="predicted"/>
<keyword evidence="3" id="KW-1185">Reference proteome</keyword>
<name>A0A4D7JQ34_9BACT</name>
<dbReference type="OrthoDB" id="5937621at2"/>
<evidence type="ECO:0000259" key="1">
    <source>
        <dbReference type="Pfam" id="PF10091"/>
    </source>
</evidence>
<dbReference type="PROSITE" id="PS51257">
    <property type="entry name" value="PROKAR_LIPOPROTEIN"/>
    <property type="match status" value="1"/>
</dbReference>
<dbReference type="InterPro" id="IPR016883">
    <property type="entry name" value="UCP028431"/>
</dbReference>
<dbReference type="EMBL" id="CP028923">
    <property type="protein sequence ID" value="QCK14902.1"/>
    <property type="molecule type" value="Genomic_DNA"/>
</dbReference>
<dbReference type="Pfam" id="PF10091">
    <property type="entry name" value="Glycoamylase"/>
    <property type="match status" value="1"/>
</dbReference>
<protein>
    <submittedName>
        <fullName evidence="2">Beta-glucosidase</fullName>
    </submittedName>
</protein>
<sequence>MKRNNLYILSTVCIIILSTIFSCKESTNKSETSNSEESISSISDDSLYTLIHYRTFQYFWEGAEPNSGMARERLHIDGIYPQNDAHVVTTGGSGFGVMAILSGIEQGFITRKEGFDRFNKIVSFLESADRFHGIFPHWLNGETGKVKPFSKFDDGADGVESAFLFQGLLTVGEYFKDGNNEEKELVSRITKLWEEAEWSWFTKGENVLYWHWSPNVGWKMNHQVRGYNECLIYYILASSSPTYNIDPVVYHEGWARGGDIKSDQVTYDYELPLKSNGAPVYGGPLFWAHYSYLGLNPKGLQDQYANYWKQNKNHTLINRQWCLENPENFEGYGENCWGLTASYTRKEGGEIGYKAHAPSRDNGTISPTAALSSIPYTPEYSMEAMRGFYEQYGDELLGPYGFYDAFNPEHNWFIQRYLAIDQGPIAVMMENHKSGLLWKLFMQNEDVQNGLTKLGFKSPHFDANSN</sequence>
<dbReference type="Gene3D" id="1.50.10.140">
    <property type="match status" value="1"/>
</dbReference>
<dbReference type="PIRSF" id="PIRSF028431">
    <property type="entry name" value="UCP028431"/>
    <property type="match status" value="1"/>
</dbReference>